<accession>A0ABT4VE39</accession>
<evidence type="ECO:0000313" key="2">
    <source>
        <dbReference type="Proteomes" id="UP001210261"/>
    </source>
</evidence>
<protein>
    <submittedName>
        <fullName evidence="1">Uncharacterized protein</fullName>
    </submittedName>
</protein>
<dbReference type="EMBL" id="JAQHXR010000002">
    <property type="protein sequence ID" value="MDA3968964.1"/>
    <property type="molecule type" value="Genomic_DNA"/>
</dbReference>
<proteinExistence type="predicted"/>
<sequence length="154" mass="17345">MLSIMHNKNFQTLIKKHCFEIIKSLMDKKINFSIVCNISCVKFEPQLPDSIRNSFNDLTLFILAGYTFESLELDSNNLYFEAGFGDDNLGSFVTTPLESIVQIILPNDIDNGSDVCLFINIMASFAPEIKSENDGINSSIKAILSNPKNHKFKK</sequence>
<comment type="caution">
    <text evidence="1">The sequence shown here is derived from an EMBL/GenBank/DDBJ whole genome shotgun (WGS) entry which is preliminary data.</text>
</comment>
<dbReference type="Proteomes" id="UP001210261">
    <property type="component" value="Unassembled WGS sequence"/>
</dbReference>
<evidence type="ECO:0000313" key="1">
    <source>
        <dbReference type="EMBL" id="MDA3968964.1"/>
    </source>
</evidence>
<organism evidence="1 2">
    <name type="scientific">Helicobacter ibis</name>
    <dbReference type="NCBI Taxonomy" id="2962633"/>
    <lineage>
        <taxon>Bacteria</taxon>
        <taxon>Pseudomonadati</taxon>
        <taxon>Campylobacterota</taxon>
        <taxon>Epsilonproteobacteria</taxon>
        <taxon>Campylobacterales</taxon>
        <taxon>Helicobacteraceae</taxon>
        <taxon>Helicobacter</taxon>
    </lineage>
</organism>
<reference evidence="1 2" key="1">
    <citation type="submission" date="2023-01" db="EMBL/GenBank/DDBJ databases">
        <title>Description of Helicobacter ibis sp. nov. isolated from faecal droppings of black-faced ibis (Theristicus melanopis).</title>
        <authorList>
            <person name="Lopez-Cantillo M."/>
            <person name="Vidal-Veuthey B."/>
            <person name="Mella A."/>
            <person name="De La Haba R."/>
            <person name="Collado L."/>
        </authorList>
    </citation>
    <scope>NUCLEOTIDE SEQUENCE [LARGE SCALE GENOMIC DNA]</scope>
    <source>
        <strain evidence="1 2">A82</strain>
    </source>
</reference>
<gene>
    <name evidence="1" type="ORF">PF021_04655</name>
</gene>
<dbReference type="RefSeq" id="WP_271021259.1">
    <property type="nucleotide sequence ID" value="NZ_JAQHXR010000002.1"/>
</dbReference>
<keyword evidence="2" id="KW-1185">Reference proteome</keyword>
<name>A0ABT4VE39_9HELI</name>